<dbReference type="EMBL" id="FOHJ01000002">
    <property type="protein sequence ID" value="SES92984.1"/>
    <property type="molecule type" value="Genomic_DNA"/>
</dbReference>
<evidence type="ECO:0000256" key="1">
    <source>
        <dbReference type="SAM" id="Coils"/>
    </source>
</evidence>
<sequence>MPIQNDHEIQKLHEMSEQLENAAQQAVNDANPEEMKRIQKQLRKVQDQIQEARGKAINGNGGSGEPLFDAQMRVEESQHRMERAINNISANQNDVQP</sequence>
<dbReference type="AlphaFoldDB" id="A0A1I0AFT0"/>
<dbReference type="OrthoDB" id="2972073at2"/>
<proteinExistence type="predicted"/>
<name>A0A1I0AFT0_9BACI</name>
<keyword evidence="3" id="KW-1185">Reference proteome</keyword>
<organism evidence="2 3">
    <name type="scientific">Salinibacillus kushneri</name>
    <dbReference type="NCBI Taxonomy" id="237682"/>
    <lineage>
        <taxon>Bacteria</taxon>
        <taxon>Bacillati</taxon>
        <taxon>Bacillota</taxon>
        <taxon>Bacilli</taxon>
        <taxon>Bacillales</taxon>
        <taxon>Bacillaceae</taxon>
        <taxon>Salinibacillus</taxon>
    </lineage>
</organism>
<keyword evidence="1" id="KW-0175">Coiled coil</keyword>
<accession>A0A1I0AFT0</accession>
<reference evidence="3" key="1">
    <citation type="submission" date="2016-10" db="EMBL/GenBank/DDBJ databases">
        <authorList>
            <person name="Varghese N."/>
            <person name="Submissions S."/>
        </authorList>
    </citation>
    <scope>NUCLEOTIDE SEQUENCE [LARGE SCALE GENOMIC DNA]</scope>
    <source>
        <strain evidence="3">CGMCC 1.3566</strain>
    </source>
</reference>
<protein>
    <submittedName>
        <fullName evidence="2">Uncharacterized protein</fullName>
    </submittedName>
</protein>
<evidence type="ECO:0000313" key="3">
    <source>
        <dbReference type="Proteomes" id="UP000199095"/>
    </source>
</evidence>
<gene>
    <name evidence="2" type="ORF">SAMN05421676_102139</name>
</gene>
<dbReference type="Proteomes" id="UP000199095">
    <property type="component" value="Unassembled WGS sequence"/>
</dbReference>
<dbReference type="RefSeq" id="WP_093131882.1">
    <property type="nucleotide sequence ID" value="NZ_FOHJ01000002.1"/>
</dbReference>
<evidence type="ECO:0000313" key="2">
    <source>
        <dbReference type="EMBL" id="SES92984.1"/>
    </source>
</evidence>
<feature type="coiled-coil region" evidence="1">
    <location>
        <begin position="5"/>
        <end position="94"/>
    </location>
</feature>